<evidence type="ECO:0000256" key="7">
    <source>
        <dbReference type="ARBA" id="ARBA00023136"/>
    </source>
</evidence>
<keyword evidence="2" id="KW-0433">Leucine-rich repeat</keyword>
<dbReference type="SMART" id="SM00369">
    <property type="entry name" value="LRR_TYP"/>
    <property type="match status" value="10"/>
</dbReference>
<evidence type="ECO:0000256" key="1">
    <source>
        <dbReference type="ARBA" id="ARBA00004479"/>
    </source>
</evidence>
<dbReference type="EMBL" id="JAAMOB010000002">
    <property type="protein sequence ID" value="KAF4117898.1"/>
    <property type="molecule type" value="Genomic_DNA"/>
</dbReference>
<dbReference type="Proteomes" id="UP000579812">
    <property type="component" value="Unassembled WGS sequence"/>
</dbReference>
<keyword evidence="15" id="KW-1185">Reference proteome</keyword>
<dbReference type="InterPro" id="IPR001611">
    <property type="entry name" value="Leu-rich_rpt"/>
</dbReference>
<dbReference type="Pfam" id="PF13855">
    <property type="entry name" value="LRR_8"/>
    <property type="match status" value="2"/>
</dbReference>
<evidence type="ECO:0000256" key="9">
    <source>
        <dbReference type="ARBA" id="ARBA00023180"/>
    </source>
</evidence>
<keyword evidence="10" id="KW-0393">Immunoglobulin domain</keyword>
<evidence type="ECO:0000256" key="11">
    <source>
        <dbReference type="SAM" id="MobiDB-lite"/>
    </source>
</evidence>
<evidence type="ECO:0000256" key="8">
    <source>
        <dbReference type="ARBA" id="ARBA00023157"/>
    </source>
</evidence>
<comment type="caution">
    <text evidence="14">The sequence shown here is derived from an EMBL/GenBank/DDBJ whole genome shotgun (WGS) entry which is preliminary data.</text>
</comment>
<dbReference type="SMART" id="SM00408">
    <property type="entry name" value="IGc2"/>
    <property type="match status" value="1"/>
</dbReference>
<keyword evidence="7 12" id="KW-0472">Membrane</keyword>
<feature type="domain" description="Ig-like" evidence="13">
    <location>
        <begin position="479"/>
        <end position="568"/>
    </location>
</feature>
<dbReference type="FunFam" id="3.80.10.10:FF:000014">
    <property type="entry name" value="Leucine-rich repeat and immunoglobulin-like domain-containing nogo receptor-interacting protein 1"/>
    <property type="match status" value="1"/>
</dbReference>
<dbReference type="InterPro" id="IPR003599">
    <property type="entry name" value="Ig_sub"/>
</dbReference>
<dbReference type="SUPFAM" id="SSF48726">
    <property type="entry name" value="Immunoglobulin"/>
    <property type="match status" value="1"/>
</dbReference>
<dbReference type="InterPro" id="IPR007110">
    <property type="entry name" value="Ig-like_dom"/>
</dbReference>
<keyword evidence="8" id="KW-1015">Disulfide bond</keyword>
<evidence type="ECO:0000256" key="12">
    <source>
        <dbReference type="SAM" id="Phobius"/>
    </source>
</evidence>
<dbReference type="SMART" id="SM00409">
    <property type="entry name" value="IG"/>
    <property type="match status" value="1"/>
</dbReference>
<accession>A0A7J6DF00</accession>
<evidence type="ECO:0000259" key="13">
    <source>
        <dbReference type="PROSITE" id="PS50835"/>
    </source>
</evidence>
<sequence length="675" mass="74942">MFVAWKQMERDTQTQSISDRARKEERVCVGVSDAREVNTDTQTHTHTHTHTLGFEDTYGRVRVTYGQTRGGDGEQETDEDGAVTLQTWVCRVKWREAHGFIMGPGPASVAGSGSGSGPGPDGRPVRRDQAPGSEPEPPALGGPGRSGSVPRLEELDLSENLISTLEPNAFASLQALRTLRLRGNQLKLVPMGAFARLANLTTLDLSENKIVILLDYTFQDLRSLKNLEVGDNDLVYISHKAFSGLIGLEDLTIERCNLTSISGQTLSYLRNLVTLRLRHLSISALEDQNFRKLSALRGLEVDSWPYLEYISPLSFQGLNLSWLFITNTNISSVPSASFRNLAYLTALNLSYNPISTLESWAFRDLIRLKELHMVSTNLLTVEPHALGGLRQIRVLNLSNNDLVTLEESSFHSVNSLETLRVDGNPLSCDCRLLWILQRRRTLNFDGKMPVCAGPPEVQGYLLSMFTDSALFDYFTCHKPKIRNRKLQQVTAHEGQPVSFLCRAEGEPTPAIIWISPQRRRITSKSNGRITVLPGGTLEIRYAQVTDSGTYICIASNAGGNDTYFATLTVKGQPSDSVLFANRSLYAVDFNDTGLNSTRVFLKFTLDLTTILVSTAMGCITFLGVVLFCFLLLFVWSRGRGQRKNNFTVEYSFRKTEGPTTTGGSGGTRKFNMKMI</sequence>
<dbReference type="PANTHER" id="PTHR24369:SF207">
    <property type="entry name" value="LEUCINE RICH REPEAT AND IG DOMAIN CONTAINING 3"/>
    <property type="match status" value="1"/>
</dbReference>
<proteinExistence type="predicted"/>
<dbReference type="PROSITE" id="PS50835">
    <property type="entry name" value="IG_LIKE"/>
    <property type="match status" value="1"/>
</dbReference>
<dbReference type="InterPro" id="IPR003591">
    <property type="entry name" value="Leu-rich_rpt_typical-subtyp"/>
</dbReference>
<dbReference type="PANTHER" id="PTHR24369">
    <property type="entry name" value="ANTIGEN BSP, PUTATIVE-RELATED"/>
    <property type="match status" value="1"/>
</dbReference>
<evidence type="ECO:0000313" key="15">
    <source>
        <dbReference type="Proteomes" id="UP000579812"/>
    </source>
</evidence>
<dbReference type="InterPro" id="IPR013098">
    <property type="entry name" value="Ig_I-set"/>
</dbReference>
<keyword evidence="6 12" id="KW-1133">Transmembrane helix</keyword>
<dbReference type="Pfam" id="PF00560">
    <property type="entry name" value="LRR_1"/>
    <property type="match status" value="1"/>
</dbReference>
<evidence type="ECO:0000256" key="10">
    <source>
        <dbReference type="ARBA" id="ARBA00023319"/>
    </source>
</evidence>
<dbReference type="InterPro" id="IPR036179">
    <property type="entry name" value="Ig-like_dom_sf"/>
</dbReference>
<keyword evidence="5" id="KW-0677">Repeat</keyword>
<evidence type="ECO:0000256" key="6">
    <source>
        <dbReference type="ARBA" id="ARBA00022989"/>
    </source>
</evidence>
<dbReference type="InterPro" id="IPR013783">
    <property type="entry name" value="Ig-like_fold"/>
</dbReference>
<evidence type="ECO:0000256" key="2">
    <source>
        <dbReference type="ARBA" id="ARBA00022614"/>
    </source>
</evidence>
<dbReference type="AlphaFoldDB" id="A0A7J6DF00"/>
<dbReference type="InterPro" id="IPR050541">
    <property type="entry name" value="LRR_TM_domain-containing"/>
</dbReference>
<dbReference type="Pfam" id="PF07679">
    <property type="entry name" value="I-set"/>
    <property type="match status" value="1"/>
</dbReference>
<keyword evidence="9" id="KW-0325">Glycoprotein</keyword>
<dbReference type="InterPro" id="IPR032675">
    <property type="entry name" value="LRR_dom_sf"/>
</dbReference>
<feature type="transmembrane region" description="Helical" evidence="12">
    <location>
        <begin position="610"/>
        <end position="635"/>
    </location>
</feature>
<name>A0A7J6DF00_9TELE</name>
<reference evidence="14 15" key="1">
    <citation type="submission" date="2020-04" db="EMBL/GenBank/DDBJ databases">
        <title>Chromosome-level genome assembly of a cyprinid fish Onychostoma macrolepis by integration of Nanopore Sequencing, Bionano and Hi-C technology.</title>
        <authorList>
            <person name="Wang D."/>
        </authorList>
    </citation>
    <scope>NUCLEOTIDE SEQUENCE [LARGE SCALE GENOMIC DNA]</scope>
    <source>
        <strain evidence="14">SWU-2019</strain>
        <tissue evidence="14">Muscle</tissue>
    </source>
</reference>
<evidence type="ECO:0000256" key="3">
    <source>
        <dbReference type="ARBA" id="ARBA00022692"/>
    </source>
</evidence>
<gene>
    <name evidence="14" type="ORF">G5714_002451</name>
</gene>
<organism evidence="14 15">
    <name type="scientific">Onychostoma macrolepis</name>
    <dbReference type="NCBI Taxonomy" id="369639"/>
    <lineage>
        <taxon>Eukaryota</taxon>
        <taxon>Metazoa</taxon>
        <taxon>Chordata</taxon>
        <taxon>Craniata</taxon>
        <taxon>Vertebrata</taxon>
        <taxon>Euteleostomi</taxon>
        <taxon>Actinopterygii</taxon>
        <taxon>Neopterygii</taxon>
        <taxon>Teleostei</taxon>
        <taxon>Ostariophysi</taxon>
        <taxon>Cypriniformes</taxon>
        <taxon>Cyprinidae</taxon>
        <taxon>Acrossocheilinae</taxon>
        <taxon>Onychostoma</taxon>
    </lineage>
</organism>
<evidence type="ECO:0000313" key="14">
    <source>
        <dbReference type="EMBL" id="KAF4117898.1"/>
    </source>
</evidence>
<dbReference type="Gene3D" id="2.60.40.10">
    <property type="entry name" value="Immunoglobulins"/>
    <property type="match status" value="1"/>
</dbReference>
<dbReference type="FunFam" id="2.60.40.10:FF:000076">
    <property type="entry name" value="Leucine-rich repeat and Ig domain-containing 4"/>
    <property type="match status" value="1"/>
</dbReference>
<keyword evidence="4" id="KW-0732">Signal</keyword>
<evidence type="ECO:0000256" key="4">
    <source>
        <dbReference type="ARBA" id="ARBA00022729"/>
    </source>
</evidence>
<feature type="region of interest" description="Disordered" evidence="11">
    <location>
        <begin position="103"/>
        <end position="150"/>
    </location>
</feature>
<dbReference type="SUPFAM" id="SSF52058">
    <property type="entry name" value="L domain-like"/>
    <property type="match status" value="1"/>
</dbReference>
<dbReference type="GO" id="GO:0005886">
    <property type="term" value="C:plasma membrane"/>
    <property type="evidence" value="ECO:0007669"/>
    <property type="project" value="TreeGrafter"/>
</dbReference>
<keyword evidence="3 12" id="KW-0812">Transmembrane</keyword>
<dbReference type="PRINTS" id="PR00019">
    <property type="entry name" value="LEURICHRPT"/>
</dbReference>
<dbReference type="InterPro" id="IPR003598">
    <property type="entry name" value="Ig_sub2"/>
</dbReference>
<dbReference type="PROSITE" id="PS51450">
    <property type="entry name" value="LRR"/>
    <property type="match status" value="4"/>
</dbReference>
<evidence type="ECO:0000256" key="5">
    <source>
        <dbReference type="ARBA" id="ARBA00022737"/>
    </source>
</evidence>
<protein>
    <recommendedName>
        <fullName evidence="13">Ig-like domain-containing protein</fullName>
    </recommendedName>
</protein>
<dbReference type="Gene3D" id="3.80.10.10">
    <property type="entry name" value="Ribonuclease Inhibitor"/>
    <property type="match status" value="1"/>
</dbReference>
<comment type="subcellular location">
    <subcellularLocation>
        <location evidence="1">Membrane</location>
        <topology evidence="1">Single-pass type I membrane protein</topology>
    </subcellularLocation>
</comment>